<feature type="region of interest" description="Disordered" evidence="1">
    <location>
        <begin position="202"/>
        <end position="227"/>
    </location>
</feature>
<proteinExistence type="predicted"/>
<dbReference type="Proteomes" id="UP001302321">
    <property type="component" value="Unassembled WGS sequence"/>
</dbReference>
<keyword evidence="3" id="KW-1185">Reference proteome</keyword>
<gene>
    <name evidence="2" type="ORF">QBC36DRAFT_83356</name>
</gene>
<evidence type="ECO:0000313" key="3">
    <source>
        <dbReference type="Proteomes" id="UP001302321"/>
    </source>
</evidence>
<dbReference type="AlphaFoldDB" id="A0AAN6WHQ6"/>
<feature type="compositionally biased region" description="Basic residues" evidence="1">
    <location>
        <begin position="100"/>
        <end position="112"/>
    </location>
</feature>
<accession>A0AAN6WHQ6</accession>
<evidence type="ECO:0000256" key="1">
    <source>
        <dbReference type="SAM" id="MobiDB-lite"/>
    </source>
</evidence>
<reference evidence="2" key="2">
    <citation type="submission" date="2023-05" db="EMBL/GenBank/DDBJ databases">
        <authorList>
            <consortium name="Lawrence Berkeley National Laboratory"/>
            <person name="Steindorff A."/>
            <person name="Hensen N."/>
            <person name="Bonometti L."/>
            <person name="Westerberg I."/>
            <person name="Brannstrom I.O."/>
            <person name="Guillou S."/>
            <person name="Cros-Aarteil S."/>
            <person name="Calhoun S."/>
            <person name="Haridas S."/>
            <person name="Kuo A."/>
            <person name="Mondo S."/>
            <person name="Pangilinan J."/>
            <person name="Riley R."/>
            <person name="Labutti K."/>
            <person name="Andreopoulos B."/>
            <person name="Lipzen A."/>
            <person name="Chen C."/>
            <person name="Yanf M."/>
            <person name="Daum C."/>
            <person name="Ng V."/>
            <person name="Clum A."/>
            <person name="Ohm R."/>
            <person name="Martin F."/>
            <person name="Silar P."/>
            <person name="Natvig D."/>
            <person name="Lalanne C."/>
            <person name="Gautier V."/>
            <person name="Ament-Velasquez S.L."/>
            <person name="Kruys A."/>
            <person name="Hutchinson M.I."/>
            <person name="Powell A.J."/>
            <person name="Barry K."/>
            <person name="Miller A.N."/>
            <person name="Grigoriev I.V."/>
            <person name="Debuchy R."/>
            <person name="Gladieux P."/>
            <person name="Thoren M.H."/>
            <person name="Johannesson H."/>
        </authorList>
    </citation>
    <scope>NUCLEOTIDE SEQUENCE</scope>
    <source>
        <strain evidence="2">CBS 892.96</strain>
    </source>
</reference>
<feature type="compositionally biased region" description="Basic residues" evidence="1">
    <location>
        <begin position="72"/>
        <end position="85"/>
    </location>
</feature>
<name>A0AAN6WHQ6_9PEZI</name>
<feature type="region of interest" description="Disordered" evidence="1">
    <location>
        <begin position="62"/>
        <end position="124"/>
    </location>
</feature>
<comment type="caution">
    <text evidence="2">The sequence shown here is derived from an EMBL/GenBank/DDBJ whole genome shotgun (WGS) entry which is preliminary data.</text>
</comment>
<sequence>MASLVPISRSSNLTTTLIDTVQTRSQKYNCDHCTHPQPLLPSHLSNSLIYARYFPSVLLPIENKQSRPTKPEKKKPKKEEKRKKTTKYDAVPMQIPKTPKEKKKKPKGRIQKKFPNGSLPKRKYKNNSRTYTRVANGLAIRPNERLNPFPTINRVIEKAKTTDAMQLGIRIQNQIMPKRSVCAYADICKVVKGASKLGIKSVRSGKNKGMSNSSLLLDQPGPRSVAM</sequence>
<reference evidence="2" key="1">
    <citation type="journal article" date="2023" name="Mol. Phylogenet. Evol.">
        <title>Genome-scale phylogeny and comparative genomics of the fungal order Sordariales.</title>
        <authorList>
            <person name="Hensen N."/>
            <person name="Bonometti L."/>
            <person name="Westerberg I."/>
            <person name="Brannstrom I.O."/>
            <person name="Guillou S."/>
            <person name="Cros-Aarteil S."/>
            <person name="Calhoun S."/>
            <person name="Haridas S."/>
            <person name="Kuo A."/>
            <person name="Mondo S."/>
            <person name="Pangilinan J."/>
            <person name="Riley R."/>
            <person name="LaButti K."/>
            <person name="Andreopoulos B."/>
            <person name="Lipzen A."/>
            <person name="Chen C."/>
            <person name="Yan M."/>
            <person name="Daum C."/>
            <person name="Ng V."/>
            <person name="Clum A."/>
            <person name="Steindorff A."/>
            <person name="Ohm R.A."/>
            <person name="Martin F."/>
            <person name="Silar P."/>
            <person name="Natvig D.O."/>
            <person name="Lalanne C."/>
            <person name="Gautier V."/>
            <person name="Ament-Velasquez S.L."/>
            <person name="Kruys A."/>
            <person name="Hutchinson M.I."/>
            <person name="Powell A.J."/>
            <person name="Barry K."/>
            <person name="Miller A.N."/>
            <person name="Grigoriev I.V."/>
            <person name="Debuchy R."/>
            <person name="Gladieux P."/>
            <person name="Hiltunen Thoren M."/>
            <person name="Johannesson H."/>
        </authorList>
    </citation>
    <scope>NUCLEOTIDE SEQUENCE</scope>
    <source>
        <strain evidence="2">CBS 892.96</strain>
    </source>
</reference>
<organism evidence="2 3">
    <name type="scientific">Triangularia setosa</name>
    <dbReference type="NCBI Taxonomy" id="2587417"/>
    <lineage>
        <taxon>Eukaryota</taxon>
        <taxon>Fungi</taxon>
        <taxon>Dikarya</taxon>
        <taxon>Ascomycota</taxon>
        <taxon>Pezizomycotina</taxon>
        <taxon>Sordariomycetes</taxon>
        <taxon>Sordariomycetidae</taxon>
        <taxon>Sordariales</taxon>
        <taxon>Podosporaceae</taxon>
        <taxon>Triangularia</taxon>
    </lineage>
</organism>
<protein>
    <submittedName>
        <fullName evidence="2">Uncharacterized protein</fullName>
    </submittedName>
</protein>
<dbReference type="EMBL" id="MU866086">
    <property type="protein sequence ID" value="KAK4181456.1"/>
    <property type="molecule type" value="Genomic_DNA"/>
</dbReference>
<evidence type="ECO:0000313" key="2">
    <source>
        <dbReference type="EMBL" id="KAK4181456.1"/>
    </source>
</evidence>